<keyword evidence="8" id="KW-0472">Membrane</keyword>
<sequence length="417" mass="46928">MKLTQLYNRASIIITLSILLVAGIVYYIAIGYISNKQLDKDLTEEMEELSAYINHKQQLPKPIDFDEDQASFTSIGQQKIKRRFVDTPFIEPGTSKAEAGRAVVDMVSLRGVNYKVVIAESKETTENLVQLISIITAVLGVLLIVALIITNRFLLAGLWRPFYLLLGQIRAFQVAGNNTIDTVGNIRADEFKELETAIRTMANKAADDYQSLKMFTENASHEMMTPIAVITSKLDNLIQDESLNEAQFEQLQDLYTATGKITKLNQALLLLVKIDNHLISDVAEIELKTTIKQKCRQFAEIIQAKGIQLHAELQEKKFKFSPYLLEILLDNLFSNAVRHNLPGGEIQVLLTETNLVFSNTGKPEPLDSEKVFERFQKGKASEGTGLGLTIARNICNNYGLQLHYHYAAPFHQFIITF</sequence>
<dbReference type="Pfam" id="PF00512">
    <property type="entry name" value="HisKA"/>
    <property type="match status" value="1"/>
</dbReference>
<dbReference type="SUPFAM" id="SSF55874">
    <property type="entry name" value="ATPase domain of HSP90 chaperone/DNA topoisomerase II/histidine kinase"/>
    <property type="match status" value="1"/>
</dbReference>
<keyword evidence="3" id="KW-0597">Phosphoprotein</keyword>
<dbReference type="PANTHER" id="PTHR45436">
    <property type="entry name" value="SENSOR HISTIDINE KINASE YKOH"/>
    <property type="match status" value="1"/>
</dbReference>
<reference evidence="10" key="1">
    <citation type="submission" date="2022-04" db="EMBL/GenBank/DDBJ databases">
        <title>Mucilaginibacter sp. RS28 isolated from freshwater.</title>
        <authorList>
            <person name="Ko S.-R."/>
        </authorList>
    </citation>
    <scope>NUCLEOTIDE SEQUENCE</scope>
    <source>
        <strain evidence="10">RS28</strain>
    </source>
</reference>
<evidence type="ECO:0000259" key="9">
    <source>
        <dbReference type="PROSITE" id="PS50109"/>
    </source>
</evidence>
<keyword evidence="7 8" id="KW-1133">Transmembrane helix</keyword>
<comment type="caution">
    <text evidence="10">The sequence shown here is derived from an EMBL/GenBank/DDBJ whole genome shotgun (WGS) entry which is preliminary data.</text>
</comment>
<evidence type="ECO:0000313" key="11">
    <source>
        <dbReference type="Proteomes" id="UP001139450"/>
    </source>
</evidence>
<evidence type="ECO:0000256" key="4">
    <source>
        <dbReference type="ARBA" id="ARBA00022679"/>
    </source>
</evidence>
<keyword evidence="4" id="KW-0808">Transferase</keyword>
<dbReference type="Proteomes" id="UP001139450">
    <property type="component" value="Unassembled WGS sequence"/>
</dbReference>
<keyword evidence="11" id="KW-1185">Reference proteome</keyword>
<evidence type="ECO:0000313" key="10">
    <source>
        <dbReference type="EMBL" id="MCJ8211059.1"/>
    </source>
</evidence>
<dbReference type="PROSITE" id="PS50109">
    <property type="entry name" value="HIS_KIN"/>
    <property type="match status" value="1"/>
</dbReference>
<dbReference type="InterPro" id="IPR036890">
    <property type="entry name" value="HATPase_C_sf"/>
</dbReference>
<evidence type="ECO:0000256" key="5">
    <source>
        <dbReference type="ARBA" id="ARBA00022692"/>
    </source>
</evidence>
<dbReference type="SMART" id="SM00388">
    <property type="entry name" value="HisKA"/>
    <property type="match status" value="1"/>
</dbReference>
<comment type="catalytic activity">
    <reaction evidence="1">
        <text>ATP + protein L-histidine = ADP + protein N-phospho-L-histidine.</text>
        <dbReference type="EC" id="2.7.13.3"/>
    </reaction>
</comment>
<evidence type="ECO:0000256" key="7">
    <source>
        <dbReference type="ARBA" id="ARBA00022989"/>
    </source>
</evidence>
<evidence type="ECO:0000256" key="2">
    <source>
        <dbReference type="ARBA" id="ARBA00012438"/>
    </source>
</evidence>
<dbReference type="RefSeq" id="WP_245131292.1">
    <property type="nucleotide sequence ID" value="NZ_JALJEJ010000007.1"/>
</dbReference>
<dbReference type="AlphaFoldDB" id="A0A9X1X4U6"/>
<dbReference type="Pfam" id="PF02518">
    <property type="entry name" value="HATPase_c"/>
    <property type="match status" value="1"/>
</dbReference>
<dbReference type="GO" id="GO:0005886">
    <property type="term" value="C:plasma membrane"/>
    <property type="evidence" value="ECO:0007669"/>
    <property type="project" value="TreeGrafter"/>
</dbReference>
<dbReference type="GO" id="GO:0000155">
    <property type="term" value="F:phosphorelay sensor kinase activity"/>
    <property type="evidence" value="ECO:0007669"/>
    <property type="project" value="InterPro"/>
</dbReference>
<feature type="transmembrane region" description="Helical" evidence="8">
    <location>
        <begin position="128"/>
        <end position="150"/>
    </location>
</feature>
<dbReference type="InterPro" id="IPR050428">
    <property type="entry name" value="TCS_sensor_his_kinase"/>
</dbReference>
<feature type="transmembrane region" description="Helical" evidence="8">
    <location>
        <begin position="12"/>
        <end position="33"/>
    </location>
</feature>
<keyword evidence="5 8" id="KW-0812">Transmembrane</keyword>
<dbReference type="PANTHER" id="PTHR45436:SF5">
    <property type="entry name" value="SENSOR HISTIDINE KINASE TRCS"/>
    <property type="match status" value="1"/>
</dbReference>
<evidence type="ECO:0000256" key="6">
    <source>
        <dbReference type="ARBA" id="ARBA00022777"/>
    </source>
</evidence>
<evidence type="ECO:0000256" key="1">
    <source>
        <dbReference type="ARBA" id="ARBA00000085"/>
    </source>
</evidence>
<dbReference type="Gene3D" id="3.30.565.10">
    <property type="entry name" value="Histidine kinase-like ATPase, C-terminal domain"/>
    <property type="match status" value="1"/>
</dbReference>
<dbReference type="CDD" id="cd00082">
    <property type="entry name" value="HisKA"/>
    <property type="match status" value="1"/>
</dbReference>
<dbReference type="InterPro" id="IPR003661">
    <property type="entry name" value="HisK_dim/P_dom"/>
</dbReference>
<dbReference type="InterPro" id="IPR036097">
    <property type="entry name" value="HisK_dim/P_sf"/>
</dbReference>
<dbReference type="Gene3D" id="1.10.287.130">
    <property type="match status" value="1"/>
</dbReference>
<dbReference type="EMBL" id="JALJEJ010000007">
    <property type="protein sequence ID" value="MCJ8211059.1"/>
    <property type="molecule type" value="Genomic_DNA"/>
</dbReference>
<feature type="domain" description="Histidine kinase" evidence="9">
    <location>
        <begin position="218"/>
        <end position="417"/>
    </location>
</feature>
<accession>A0A9X1X4U6</accession>
<dbReference type="SMART" id="SM00387">
    <property type="entry name" value="HATPase_c"/>
    <property type="match status" value="1"/>
</dbReference>
<gene>
    <name evidence="10" type="ORF">MUY27_15175</name>
</gene>
<organism evidence="10 11">
    <name type="scientific">Mucilaginibacter straminoryzae</name>
    <dbReference type="NCBI Taxonomy" id="2932774"/>
    <lineage>
        <taxon>Bacteria</taxon>
        <taxon>Pseudomonadati</taxon>
        <taxon>Bacteroidota</taxon>
        <taxon>Sphingobacteriia</taxon>
        <taxon>Sphingobacteriales</taxon>
        <taxon>Sphingobacteriaceae</taxon>
        <taxon>Mucilaginibacter</taxon>
    </lineage>
</organism>
<protein>
    <recommendedName>
        <fullName evidence="2">histidine kinase</fullName>
        <ecNumber evidence="2">2.7.13.3</ecNumber>
    </recommendedName>
</protein>
<dbReference type="SUPFAM" id="SSF47384">
    <property type="entry name" value="Homodimeric domain of signal transducing histidine kinase"/>
    <property type="match status" value="1"/>
</dbReference>
<dbReference type="InterPro" id="IPR005467">
    <property type="entry name" value="His_kinase_dom"/>
</dbReference>
<keyword evidence="6 10" id="KW-0418">Kinase</keyword>
<evidence type="ECO:0000256" key="3">
    <source>
        <dbReference type="ARBA" id="ARBA00022553"/>
    </source>
</evidence>
<proteinExistence type="predicted"/>
<dbReference type="EC" id="2.7.13.3" evidence="2"/>
<name>A0A9X1X4U6_9SPHI</name>
<evidence type="ECO:0000256" key="8">
    <source>
        <dbReference type="SAM" id="Phobius"/>
    </source>
</evidence>
<dbReference type="InterPro" id="IPR003594">
    <property type="entry name" value="HATPase_dom"/>
</dbReference>